<comment type="caution">
    <text evidence="3">The sequence shown here is derived from an EMBL/GenBank/DDBJ whole genome shotgun (WGS) entry which is preliminary data.</text>
</comment>
<evidence type="ECO:0000313" key="3">
    <source>
        <dbReference type="EMBL" id="MDQ8832464.1"/>
    </source>
</evidence>
<reference evidence="3 4" key="1">
    <citation type="submission" date="2023-08" db="EMBL/GenBank/DDBJ databases">
        <title>Streptococcus ruminantium-associated sheep mastitis outbreak detected in Italy is distinct from bovine isolates.</title>
        <authorList>
            <person name="Rosa M.N."/>
            <person name="Vezina B."/>
            <person name="Tola S."/>
        </authorList>
    </citation>
    <scope>NUCLEOTIDE SEQUENCE [LARGE SCALE GENOMIC DNA]</scope>
    <source>
        <strain evidence="3 4">OM6730</strain>
    </source>
</reference>
<sequence>MKSVLLSNFCFTSSQTALARLTGISPLHGSHVAVLIACDASNARTVTIREYHYVNKKVMAIILLMMIYGMPVGIARCHF</sequence>
<protein>
    <submittedName>
        <fullName evidence="3">Uncharacterized protein</fullName>
    </submittedName>
</protein>
<dbReference type="Proteomes" id="UP001228446">
    <property type="component" value="Unassembled WGS sequence"/>
</dbReference>
<evidence type="ECO:0000256" key="1">
    <source>
        <dbReference type="SAM" id="Phobius"/>
    </source>
</evidence>
<keyword evidence="1" id="KW-0812">Transmembrane</keyword>
<feature type="transmembrane region" description="Helical" evidence="1">
    <location>
        <begin position="58"/>
        <end position="77"/>
    </location>
</feature>
<proteinExistence type="predicted"/>
<keyword evidence="2" id="KW-0732">Signal</keyword>
<gene>
    <name evidence="3" type="ORF">RFF62_01385</name>
</gene>
<dbReference type="RefSeq" id="WP_155965679.1">
    <property type="nucleotide sequence ID" value="NZ_BCFC01000053.1"/>
</dbReference>
<organism evidence="3 4">
    <name type="scientific">Streptococcus ruminantium</name>
    <dbReference type="NCBI Taxonomy" id="1917441"/>
    <lineage>
        <taxon>Bacteria</taxon>
        <taxon>Bacillati</taxon>
        <taxon>Bacillota</taxon>
        <taxon>Bacilli</taxon>
        <taxon>Lactobacillales</taxon>
        <taxon>Streptococcaceae</taxon>
        <taxon>Streptococcus</taxon>
    </lineage>
</organism>
<evidence type="ECO:0000313" key="4">
    <source>
        <dbReference type="Proteomes" id="UP001228446"/>
    </source>
</evidence>
<feature type="signal peptide" evidence="2">
    <location>
        <begin position="1"/>
        <end position="19"/>
    </location>
</feature>
<evidence type="ECO:0000256" key="2">
    <source>
        <dbReference type="SAM" id="SignalP"/>
    </source>
</evidence>
<keyword evidence="1" id="KW-0472">Membrane</keyword>
<feature type="chain" id="PRO_5047178903" evidence="2">
    <location>
        <begin position="20"/>
        <end position="79"/>
    </location>
</feature>
<dbReference type="EMBL" id="JAVIBX010000003">
    <property type="protein sequence ID" value="MDQ8832464.1"/>
    <property type="molecule type" value="Genomic_DNA"/>
</dbReference>
<keyword evidence="4" id="KW-1185">Reference proteome</keyword>
<name>A0ABU1B301_9STRE</name>
<keyword evidence="1" id="KW-1133">Transmembrane helix</keyword>
<accession>A0ABU1B301</accession>